<protein>
    <submittedName>
        <fullName evidence="5">Lysophospholipase L1-like esterase</fullName>
    </submittedName>
</protein>
<accession>A0ABU1W6G1</accession>
<name>A0ABU1W6G1_9GAMM</name>
<feature type="chain" id="PRO_5046589290" evidence="3">
    <location>
        <begin position="25"/>
        <end position="260"/>
    </location>
</feature>
<feature type="signal peptide" evidence="3">
    <location>
        <begin position="1"/>
        <end position="24"/>
    </location>
</feature>
<dbReference type="Gene3D" id="3.40.50.1110">
    <property type="entry name" value="SGNH hydrolase"/>
    <property type="match status" value="1"/>
</dbReference>
<dbReference type="Pfam" id="PF13472">
    <property type="entry name" value="Lipase_GDSL_2"/>
    <property type="match status" value="1"/>
</dbReference>
<dbReference type="PANTHER" id="PTHR43695:SF1">
    <property type="entry name" value="RHAMNOGALACTURONAN ACETYLESTERASE"/>
    <property type="match status" value="1"/>
</dbReference>
<dbReference type="RefSeq" id="WP_310057513.1">
    <property type="nucleotide sequence ID" value="NZ_JAVDVY010000001.1"/>
</dbReference>
<dbReference type="InterPro" id="IPR037459">
    <property type="entry name" value="RhgT-like"/>
</dbReference>
<dbReference type="SUPFAM" id="SSF52266">
    <property type="entry name" value="SGNH hydrolase"/>
    <property type="match status" value="1"/>
</dbReference>
<keyword evidence="3" id="KW-0732">Signal</keyword>
<evidence type="ECO:0000313" key="5">
    <source>
        <dbReference type="EMBL" id="MDR7133182.1"/>
    </source>
</evidence>
<evidence type="ECO:0000313" key="6">
    <source>
        <dbReference type="Proteomes" id="UP001251524"/>
    </source>
</evidence>
<dbReference type="CDD" id="cd01821">
    <property type="entry name" value="Rhamnogalacturan_acetylesterase_like"/>
    <property type="match status" value="1"/>
</dbReference>
<evidence type="ECO:0000256" key="1">
    <source>
        <dbReference type="ARBA" id="ARBA00008668"/>
    </source>
</evidence>
<organism evidence="5 6">
    <name type="scientific">Lysobacter niastensis</name>
    <dbReference type="NCBI Taxonomy" id="380629"/>
    <lineage>
        <taxon>Bacteria</taxon>
        <taxon>Pseudomonadati</taxon>
        <taxon>Pseudomonadota</taxon>
        <taxon>Gammaproteobacteria</taxon>
        <taxon>Lysobacterales</taxon>
        <taxon>Lysobacteraceae</taxon>
        <taxon>Lysobacter</taxon>
    </lineage>
</organism>
<feature type="domain" description="SGNH hydrolase-type esterase" evidence="4">
    <location>
        <begin position="36"/>
        <end position="229"/>
    </location>
</feature>
<dbReference type="EMBL" id="JAVDVY010000001">
    <property type="protein sequence ID" value="MDR7133182.1"/>
    <property type="molecule type" value="Genomic_DNA"/>
</dbReference>
<dbReference type="InterPro" id="IPR036514">
    <property type="entry name" value="SGNH_hydro_sf"/>
</dbReference>
<evidence type="ECO:0000259" key="4">
    <source>
        <dbReference type="Pfam" id="PF13472"/>
    </source>
</evidence>
<gene>
    <name evidence="5" type="ORF">J2X06_000366</name>
</gene>
<dbReference type="Proteomes" id="UP001251524">
    <property type="component" value="Unassembled WGS sequence"/>
</dbReference>
<dbReference type="PANTHER" id="PTHR43695">
    <property type="entry name" value="PUTATIVE (AFU_ORTHOLOGUE AFUA_2G17250)-RELATED"/>
    <property type="match status" value="1"/>
</dbReference>
<proteinExistence type="inferred from homology"/>
<evidence type="ECO:0000256" key="2">
    <source>
        <dbReference type="ARBA" id="ARBA00022801"/>
    </source>
</evidence>
<dbReference type="InterPro" id="IPR013830">
    <property type="entry name" value="SGNH_hydro"/>
</dbReference>
<keyword evidence="6" id="KW-1185">Reference proteome</keyword>
<keyword evidence="2" id="KW-0378">Hydrolase</keyword>
<comment type="caution">
    <text evidence="5">The sequence shown here is derived from an EMBL/GenBank/DDBJ whole genome shotgun (WGS) entry which is preliminary data.</text>
</comment>
<evidence type="ECO:0000256" key="3">
    <source>
        <dbReference type="SAM" id="SignalP"/>
    </source>
</evidence>
<comment type="similarity">
    <text evidence="1">Belongs to the 'GDSL' lipolytic enzyme family.</text>
</comment>
<sequence>MKNTRWPVLLSVLALGLSVLPVSAAERAVVTIHLAGDSTMAEKLPEKRPETGWGEFLAVQFQPGTVAVDNRARNGRSTRTFIEEGRWQALLDVTQPGDVVLIQFGHNDQSVEKRDRYTPPADYARNLERFVSDVRGKQATPVLLTPVARRRFDDAGRLLDSHGEYPDLVRALAARGQVALIDMQKRSEAVVQEAGVEASRSLFLWVAPGHANYPNGVEDNTHFSPKGAACIASEFAMALRGSGLPLARRLKADVEAVDCR</sequence>
<reference evidence="5 6" key="1">
    <citation type="submission" date="2023-07" db="EMBL/GenBank/DDBJ databases">
        <title>Sorghum-associated microbial communities from plants grown in Nebraska, USA.</title>
        <authorList>
            <person name="Schachtman D."/>
        </authorList>
    </citation>
    <scope>NUCLEOTIDE SEQUENCE [LARGE SCALE GENOMIC DNA]</scope>
    <source>
        <strain evidence="5 6">BE198</strain>
    </source>
</reference>